<reference evidence="3 4" key="1">
    <citation type="submission" date="2021-01" db="EMBL/GenBank/DDBJ databases">
        <title>Whole genome shotgun sequence of Catellatospora citrea NBRC 14495.</title>
        <authorList>
            <person name="Komaki H."/>
            <person name="Tamura T."/>
        </authorList>
    </citation>
    <scope>NUCLEOTIDE SEQUENCE [LARGE SCALE GENOMIC DNA]</scope>
    <source>
        <strain evidence="3 4">NBRC 14495</strain>
    </source>
</reference>
<dbReference type="Pfam" id="PF00857">
    <property type="entry name" value="Isochorismatase"/>
    <property type="match status" value="1"/>
</dbReference>
<dbReference type="InterPro" id="IPR036380">
    <property type="entry name" value="Isochorismatase-like_sf"/>
</dbReference>
<sequence length="209" mass="23208">MTGDDYAPGRCGLLLIDTVNEVFDPKGKGHALYKDEFARIGTFDNLRRLLAGVRERDVPVFFSGMSYSDEEYTRWGRLTGIHREMFDNRLFEAGSWAAEFHPELSPGPGEVALAPHKNIDVFASTDLDAQLRHHGVEFFAVAGMIGTMCVESTARAAMERGYHVTTIPDATASDAGPAAYDAMVARYPLFSHATRTVDEYLRALDEARR</sequence>
<evidence type="ECO:0000313" key="3">
    <source>
        <dbReference type="EMBL" id="GIF97582.1"/>
    </source>
</evidence>
<dbReference type="SUPFAM" id="SSF52499">
    <property type="entry name" value="Isochorismatase-like hydrolases"/>
    <property type="match status" value="1"/>
</dbReference>
<dbReference type="PANTHER" id="PTHR43540">
    <property type="entry name" value="PEROXYUREIDOACRYLATE/UREIDOACRYLATE AMIDOHYDROLASE-RELATED"/>
    <property type="match status" value="1"/>
</dbReference>
<dbReference type="InterPro" id="IPR050272">
    <property type="entry name" value="Isochorismatase-like_hydrls"/>
</dbReference>
<dbReference type="Gene3D" id="3.40.50.850">
    <property type="entry name" value="Isochorismatase-like"/>
    <property type="match status" value="1"/>
</dbReference>
<proteinExistence type="predicted"/>
<dbReference type="InterPro" id="IPR000868">
    <property type="entry name" value="Isochorismatase-like_dom"/>
</dbReference>
<organism evidence="3 4">
    <name type="scientific">Catellatospora citrea</name>
    <dbReference type="NCBI Taxonomy" id="53366"/>
    <lineage>
        <taxon>Bacteria</taxon>
        <taxon>Bacillati</taxon>
        <taxon>Actinomycetota</taxon>
        <taxon>Actinomycetes</taxon>
        <taxon>Micromonosporales</taxon>
        <taxon>Micromonosporaceae</taxon>
        <taxon>Catellatospora</taxon>
    </lineage>
</organism>
<gene>
    <name evidence="3" type="ORF">Cci01nite_26760</name>
</gene>
<name>A0A8J3KDD2_9ACTN</name>
<dbReference type="Proteomes" id="UP000659904">
    <property type="component" value="Unassembled WGS sequence"/>
</dbReference>
<dbReference type="CDD" id="cd00431">
    <property type="entry name" value="cysteine_hydrolases"/>
    <property type="match status" value="1"/>
</dbReference>
<feature type="domain" description="Isochorismatase-like" evidence="2">
    <location>
        <begin position="13"/>
        <end position="186"/>
    </location>
</feature>
<keyword evidence="4" id="KW-1185">Reference proteome</keyword>
<evidence type="ECO:0000256" key="1">
    <source>
        <dbReference type="ARBA" id="ARBA00022801"/>
    </source>
</evidence>
<keyword evidence="1" id="KW-0378">Hydrolase</keyword>
<accession>A0A8J3KDD2</accession>
<evidence type="ECO:0000259" key="2">
    <source>
        <dbReference type="Pfam" id="PF00857"/>
    </source>
</evidence>
<dbReference type="AlphaFoldDB" id="A0A8J3KDD2"/>
<dbReference type="RefSeq" id="WP_120315113.1">
    <property type="nucleotide sequence ID" value="NZ_BONH01000009.1"/>
</dbReference>
<comment type="caution">
    <text evidence="3">The sequence shown here is derived from an EMBL/GenBank/DDBJ whole genome shotgun (WGS) entry which is preliminary data.</text>
</comment>
<dbReference type="EMBL" id="BONH01000009">
    <property type="protein sequence ID" value="GIF97582.1"/>
    <property type="molecule type" value="Genomic_DNA"/>
</dbReference>
<dbReference type="GO" id="GO:0016787">
    <property type="term" value="F:hydrolase activity"/>
    <property type="evidence" value="ECO:0007669"/>
    <property type="project" value="UniProtKB-KW"/>
</dbReference>
<evidence type="ECO:0000313" key="4">
    <source>
        <dbReference type="Proteomes" id="UP000659904"/>
    </source>
</evidence>
<dbReference type="PANTHER" id="PTHR43540:SF16">
    <property type="entry name" value="ISOCHORISMATASE-LIKE DOMAIN-CONTAINING PROTEIN"/>
    <property type="match status" value="1"/>
</dbReference>
<protein>
    <submittedName>
        <fullName evidence="3">Isochorismatase</fullName>
    </submittedName>
</protein>